<protein>
    <recommendedName>
        <fullName evidence="2">Glycosyltransferase 2-like domain-containing protein</fullName>
    </recommendedName>
</protein>
<feature type="transmembrane region" description="Helical" evidence="1">
    <location>
        <begin position="266"/>
        <end position="285"/>
    </location>
</feature>
<dbReference type="Gene3D" id="3.90.550.10">
    <property type="entry name" value="Spore Coat Polysaccharide Biosynthesis Protein SpsA, Chain A"/>
    <property type="match status" value="1"/>
</dbReference>
<keyword evidence="1" id="KW-0812">Transmembrane</keyword>
<evidence type="ECO:0000259" key="2">
    <source>
        <dbReference type="Pfam" id="PF00535"/>
    </source>
</evidence>
<keyword evidence="1" id="KW-1133">Transmembrane helix</keyword>
<dbReference type="SUPFAM" id="SSF53448">
    <property type="entry name" value="Nucleotide-diphospho-sugar transferases"/>
    <property type="match status" value="1"/>
</dbReference>
<dbReference type="OrthoDB" id="9771846at2"/>
<organism evidence="3 4">
    <name type="scientific">Natronoflexus pectinivorans</name>
    <dbReference type="NCBI Taxonomy" id="682526"/>
    <lineage>
        <taxon>Bacteria</taxon>
        <taxon>Pseudomonadati</taxon>
        <taxon>Bacteroidota</taxon>
        <taxon>Bacteroidia</taxon>
        <taxon>Marinilabiliales</taxon>
        <taxon>Marinilabiliaceae</taxon>
        <taxon>Natronoflexus</taxon>
    </lineage>
</organism>
<evidence type="ECO:0000313" key="3">
    <source>
        <dbReference type="EMBL" id="TCO06894.1"/>
    </source>
</evidence>
<name>A0A4V6NMP3_9BACT</name>
<dbReference type="RefSeq" id="WP_132434490.1">
    <property type="nucleotide sequence ID" value="NZ_SLWK01000011.1"/>
</dbReference>
<keyword evidence="1" id="KW-0472">Membrane</keyword>
<dbReference type="EMBL" id="SLWK01000011">
    <property type="protein sequence ID" value="TCO06894.1"/>
    <property type="molecule type" value="Genomic_DNA"/>
</dbReference>
<gene>
    <name evidence="3" type="ORF">EV194_11110</name>
</gene>
<accession>A0A4V6NMP3</accession>
<dbReference type="AlphaFoldDB" id="A0A4V6NMP3"/>
<dbReference type="CDD" id="cd04186">
    <property type="entry name" value="GT_2_like_c"/>
    <property type="match status" value="1"/>
</dbReference>
<keyword evidence="4" id="KW-1185">Reference proteome</keyword>
<dbReference type="PANTHER" id="PTHR43179">
    <property type="entry name" value="RHAMNOSYLTRANSFERASE WBBL"/>
    <property type="match status" value="1"/>
</dbReference>
<dbReference type="Pfam" id="PF00535">
    <property type="entry name" value="Glycos_transf_2"/>
    <property type="match status" value="1"/>
</dbReference>
<dbReference type="Proteomes" id="UP000295221">
    <property type="component" value="Unassembled WGS sequence"/>
</dbReference>
<evidence type="ECO:0000313" key="4">
    <source>
        <dbReference type="Proteomes" id="UP000295221"/>
    </source>
</evidence>
<comment type="caution">
    <text evidence="3">The sequence shown here is derived from an EMBL/GenBank/DDBJ whole genome shotgun (WGS) entry which is preliminary data.</text>
</comment>
<evidence type="ECO:0000256" key="1">
    <source>
        <dbReference type="SAM" id="Phobius"/>
    </source>
</evidence>
<dbReference type="PANTHER" id="PTHR43179:SF7">
    <property type="entry name" value="RHAMNOSYLTRANSFERASE WBBL"/>
    <property type="match status" value="1"/>
</dbReference>
<dbReference type="InterPro" id="IPR001173">
    <property type="entry name" value="Glyco_trans_2-like"/>
</dbReference>
<feature type="domain" description="Glycosyltransferase 2-like" evidence="2">
    <location>
        <begin position="12"/>
        <end position="153"/>
    </location>
</feature>
<dbReference type="InterPro" id="IPR029044">
    <property type="entry name" value="Nucleotide-diphossugar_trans"/>
</dbReference>
<sequence>MNKQTNISPKISIITVTFNCADVIEDNIKSCLNEPDTEIIMVDNHSQDETARIIEPYIGKKLKLIRNKTNNGFTEGNNIGIRAANGQYIMFLNPDASLQPGTLHKMAEYLDEHPETGAVAPSLLYPNGTLQNYTRRFPAPCGLWVESFVPQRWWNRFSCYRKYTCQDISFSTPREVEQPAGAAIMFRNQWLLDEYYFNYVSDVDLCKTIIKDGYNIIQLPHIHILHHQSKGGTENREIRTILDLDNYYGMRYYFKKHQQTIDLFCYNTLFGISLFLRFFISLFQGKKQIKNRWFKLRYFIFPVNTSSLYDNL</sequence>
<reference evidence="3 4" key="1">
    <citation type="submission" date="2019-03" db="EMBL/GenBank/DDBJ databases">
        <title>Genomic Encyclopedia of Type Strains, Phase IV (KMG-IV): sequencing the most valuable type-strain genomes for metagenomic binning, comparative biology and taxonomic classification.</title>
        <authorList>
            <person name="Goeker M."/>
        </authorList>
    </citation>
    <scope>NUCLEOTIDE SEQUENCE [LARGE SCALE GENOMIC DNA]</scope>
    <source>
        <strain evidence="3 4">DSM 24179</strain>
    </source>
</reference>
<proteinExistence type="predicted"/>